<dbReference type="Proteomes" id="UP000605986">
    <property type="component" value="Unassembled WGS sequence"/>
</dbReference>
<reference evidence="2" key="1">
    <citation type="submission" date="2020-01" db="EMBL/GenBank/DDBJ databases">
        <title>Identification and distribution of gene clusters putatively required for synthesis of sphingolipid metabolism inhibitors in phylogenetically diverse species of the filamentous fungus Fusarium.</title>
        <authorList>
            <person name="Kim H.-S."/>
            <person name="Busman M."/>
            <person name="Brown D.W."/>
            <person name="Divon H."/>
            <person name="Uhlig S."/>
            <person name="Proctor R.H."/>
        </authorList>
    </citation>
    <scope>NUCLEOTIDE SEQUENCE</scope>
    <source>
        <strain evidence="2">NRRL 53441</strain>
    </source>
</reference>
<evidence type="ECO:0000256" key="1">
    <source>
        <dbReference type="SAM" id="MobiDB-lite"/>
    </source>
</evidence>
<proteinExistence type="predicted"/>
<evidence type="ECO:0000313" key="3">
    <source>
        <dbReference type="Proteomes" id="UP000605986"/>
    </source>
</evidence>
<sequence length="121" mass="14164">MVLHTIDYTDAQLDSLDKLFELENIDLTCNSTQSPEHAKIDLIKNIKVKIIYLESELLKFRIDINKTKNGPDESYNSWKETETSREDQGDSYPRPESMTEPMKIMLQMIAHDQMAFRHQSE</sequence>
<dbReference type="AlphaFoldDB" id="A0A8H4KVU5"/>
<keyword evidence="3" id="KW-1185">Reference proteome</keyword>
<evidence type="ECO:0000313" key="2">
    <source>
        <dbReference type="EMBL" id="KAF4456619.1"/>
    </source>
</evidence>
<feature type="region of interest" description="Disordered" evidence="1">
    <location>
        <begin position="66"/>
        <end position="99"/>
    </location>
</feature>
<comment type="caution">
    <text evidence="2">The sequence shown here is derived from an EMBL/GenBank/DDBJ whole genome shotgun (WGS) entry which is preliminary data.</text>
</comment>
<protein>
    <submittedName>
        <fullName evidence="2">Uncharacterized protein</fullName>
    </submittedName>
</protein>
<feature type="compositionally biased region" description="Basic and acidic residues" evidence="1">
    <location>
        <begin position="79"/>
        <end position="88"/>
    </location>
</feature>
<organism evidence="2 3">
    <name type="scientific">Fusarium austroafricanum</name>
    <dbReference type="NCBI Taxonomy" id="2364996"/>
    <lineage>
        <taxon>Eukaryota</taxon>
        <taxon>Fungi</taxon>
        <taxon>Dikarya</taxon>
        <taxon>Ascomycota</taxon>
        <taxon>Pezizomycotina</taxon>
        <taxon>Sordariomycetes</taxon>
        <taxon>Hypocreomycetidae</taxon>
        <taxon>Hypocreales</taxon>
        <taxon>Nectriaceae</taxon>
        <taxon>Fusarium</taxon>
        <taxon>Fusarium concolor species complex</taxon>
    </lineage>
</organism>
<dbReference type="EMBL" id="JAADJG010000050">
    <property type="protein sequence ID" value="KAF4456619.1"/>
    <property type="molecule type" value="Genomic_DNA"/>
</dbReference>
<name>A0A8H4KVU5_9HYPO</name>
<accession>A0A8H4KVU5</accession>
<gene>
    <name evidence="2" type="ORF">F53441_1277</name>
</gene>